<dbReference type="GO" id="GO:0008276">
    <property type="term" value="F:protein methyltransferase activity"/>
    <property type="evidence" value="ECO:0007669"/>
    <property type="project" value="UniProtKB-ARBA"/>
</dbReference>
<evidence type="ECO:0000259" key="10">
    <source>
        <dbReference type="PROSITE" id="PS50280"/>
    </source>
</evidence>
<dbReference type="InterPro" id="IPR011990">
    <property type="entry name" value="TPR-like_helical_dom_sf"/>
</dbReference>
<sequence>MPSIEESFESICLNIRTRLSDSEFKKFAEEKNRVARFAIADEIPVTDGVNRFLDVQYGKCLIEALEYKNEGNREFKNMKYNNALDFYNHSYLVTPGENTKELAVILGNRSACLFHMKEYELAIADINRAENGFPSETIYKLIDRKSKCYMHLSDYTNAFMSYVKTIQLLNENEKIPVKQRETLLEDAQLHAKYLRRNTLVNIYGYDFDRNTNFPDENPEDSYINPAYKFDYTDRTGRYAVCKQDIDVGTLLLSETPFCSVVLEKYSRIHCQMCYARPLAPVACDQCSDVVFCSDKCKSQATFHRFECGILRTFWKSKASVTCHLSMRMMAVYPLDFFVQIRPDLERKMTHEEVDAFQSRDYRKAYALVTHEEGRNPEEMFHRTLMAKFLLNCLVKKDYLKGREDLRAYIGNLILHNIQVLQFNAHEIFELQKDEKDDIGRTEFIGGAIYPVLALFNHSCDPATVRYFDGKRVHVRTIRPLRAGEEIGENYGPIFTQNAREERQLQLKQQYKFECRCQPCEENWPLFKQMTNDILRLRCHVKKCHNVILLEAQTDQIVVKCPKCGTNNNVLERLKYLTKVDASFETAKKLFKNKKIKDALNKYLEILKKLDDILAPPYSDFHICQQGIRRCYLEFGNLITFKSGDACTKTSYFM</sequence>
<dbReference type="InterPro" id="IPR052097">
    <property type="entry name" value="SET-MYND_domain_protein"/>
</dbReference>
<proteinExistence type="predicted"/>
<dbReference type="InterPro" id="IPR046341">
    <property type="entry name" value="SET_dom_sf"/>
</dbReference>
<dbReference type="Gene3D" id="1.25.40.10">
    <property type="entry name" value="Tetratricopeptide repeat domain"/>
    <property type="match status" value="1"/>
</dbReference>
<dbReference type="VEuPathDB" id="VectorBase:CSON002043"/>
<dbReference type="SUPFAM" id="SSF144232">
    <property type="entry name" value="HIT/MYND zinc finger-like"/>
    <property type="match status" value="1"/>
</dbReference>
<evidence type="ECO:0000256" key="1">
    <source>
        <dbReference type="ARBA" id="ARBA00022603"/>
    </source>
</evidence>
<dbReference type="InterPro" id="IPR001214">
    <property type="entry name" value="SET_dom"/>
</dbReference>
<evidence type="ECO:0000256" key="3">
    <source>
        <dbReference type="ARBA" id="ARBA00022691"/>
    </source>
</evidence>
<dbReference type="Gene3D" id="1.10.220.160">
    <property type="match status" value="1"/>
</dbReference>
<dbReference type="Gene3D" id="6.10.140.2220">
    <property type="match status" value="1"/>
</dbReference>
<dbReference type="PANTHER" id="PTHR46165:SF7">
    <property type="entry name" value="SET AND MYND DOMAIN-CONTAINING PROTEIN 4"/>
    <property type="match status" value="1"/>
</dbReference>
<dbReference type="SUPFAM" id="SSF48452">
    <property type="entry name" value="TPR-like"/>
    <property type="match status" value="1"/>
</dbReference>
<evidence type="ECO:0000256" key="2">
    <source>
        <dbReference type="ARBA" id="ARBA00022679"/>
    </source>
</evidence>
<evidence type="ECO:0000256" key="5">
    <source>
        <dbReference type="ARBA" id="ARBA00022771"/>
    </source>
</evidence>
<dbReference type="Gene3D" id="2.170.270.10">
    <property type="entry name" value="SET domain"/>
    <property type="match status" value="1"/>
</dbReference>
<dbReference type="GO" id="GO:0005737">
    <property type="term" value="C:cytoplasm"/>
    <property type="evidence" value="ECO:0007669"/>
    <property type="project" value="TreeGrafter"/>
</dbReference>
<dbReference type="GO" id="GO:0042826">
    <property type="term" value="F:histone deacetylase binding"/>
    <property type="evidence" value="ECO:0007669"/>
    <property type="project" value="TreeGrafter"/>
</dbReference>
<dbReference type="InterPro" id="IPR019734">
    <property type="entry name" value="TPR_rpt"/>
</dbReference>
<dbReference type="InterPro" id="IPR002893">
    <property type="entry name" value="Znf_MYND"/>
</dbReference>
<comment type="function">
    <text evidence="7">Protein-lysine N-methyltransferase. Monomethylates PRMT5, modulating its transcriptional activity. May also act as a histone methyltransferase. Plays a critical role in cardiac development. Acts as a key epigenetic regulator of gene expression during cardiac development via its dual activities as a methyltransferase and negative regulator of HDAC1.</text>
</comment>
<dbReference type="AlphaFoldDB" id="A0A336KZJ6"/>
<dbReference type="SMART" id="SM00028">
    <property type="entry name" value="TPR"/>
    <property type="match status" value="4"/>
</dbReference>
<keyword evidence="3" id="KW-0949">S-adenosyl-L-methionine</keyword>
<dbReference type="GO" id="GO:0005634">
    <property type="term" value="C:nucleus"/>
    <property type="evidence" value="ECO:0007669"/>
    <property type="project" value="TreeGrafter"/>
</dbReference>
<protein>
    <recommendedName>
        <fullName evidence="8">Protein-lysine N-methyltransferase SMYD4</fullName>
    </recommendedName>
    <alternativeName>
        <fullName evidence="9">SET and MYND domain-containing protein 4</fullName>
    </alternativeName>
</protein>
<dbReference type="PROSITE" id="PS50280">
    <property type="entry name" value="SET"/>
    <property type="match status" value="1"/>
</dbReference>
<evidence type="ECO:0000256" key="7">
    <source>
        <dbReference type="ARBA" id="ARBA00093423"/>
    </source>
</evidence>
<dbReference type="EMBL" id="UFQS01001336">
    <property type="protein sequence ID" value="SSX10395.1"/>
    <property type="molecule type" value="Genomic_DNA"/>
</dbReference>
<dbReference type="EMBL" id="UFQT01001336">
    <property type="protein sequence ID" value="SSX30081.1"/>
    <property type="molecule type" value="Genomic_DNA"/>
</dbReference>
<dbReference type="InterPro" id="IPR044421">
    <property type="entry name" value="SMYD4_SET"/>
</dbReference>
<keyword evidence="2" id="KW-0808">Transferase</keyword>
<dbReference type="OMA" id="ECSCDAC"/>
<organism evidence="11">
    <name type="scientific">Culicoides sonorensis</name>
    <name type="common">Biting midge</name>
    <dbReference type="NCBI Taxonomy" id="179676"/>
    <lineage>
        <taxon>Eukaryota</taxon>
        <taxon>Metazoa</taxon>
        <taxon>Ecdysozoa</taxon>
        <taxon>Arthropoda</taxon>
        <taxon>Hexapoda</taxon>
        <taxon>Insecta</taxon>
        <taxon>Pterygota</taxon>
        <taxon>Neoptera</taxon>
        <taxon>Endopterygota</taxon>
        <taxon>Diptera</taxon>
        <taxon>Nematocera</taxon>
        <taxon>Chironomoidea</taxon>
        <taxon>Ceratopogonidae</taxon>
        <taxon>Ceratopogoninae</taxon>
        <taxon>Culicoides</taxon>
        <taxon>Monoculicoides</taxon>
    </lineage>
</organism>
<dbReference type="GO" id="GO:0042051">
    <property type="term" value="P:compound eye photoreceptor development"/>
    <property type="evidence" value="ECO:0007669"/>
    <property type="project" value="TreeGrafter"/>
</dbReference>
<evidence type="ECO:0000256" key="4">
    <source>
        <dbReference type="ARBA" id="ARBA00022723"/>
    </source>
</evidence>
<evidence type="ECO:0000313" key="11">
    <source>
        <dbReference type="EMBL" id="SSX10395.1"/>
    </source>
</evidence>
<keyword evidence="6" id="KW-0862">Zinc</keyword>
<dbReference type="GO" id="GO:0008170">
    <property type="term" value="F:N-methyltransferase activity"/>
    <property type="evidence" value="ECO:0007669"/>
    <property type="project" value="UniProtKB-ARBA"/>
</dbReference>
<gene>
    <name evidence="11" type="primary">CSON002043</name>
</gene>
<evidence type="ECO:0000313" key="12">
    <source>
        <dbReference type="EMBL" id="SSX30081.1"/>
    </source>
</evidence>
<reference evidence="12" key="2">
    <citation type="submission" date="2018-07" db="EMBL/GenBank/DDBJ databases">
        <authorList>
            <person name="Quirk P.G."/>
            <person name="Krulwich T.A."/>
        </authorList>
    </citation>
    <scope>NUCLEOTIDE SEQUENCE</scope>
</reference>
<reference evidence="11" key="1">
    <citation type="submission" date="2018-04" db="EMBL/GenBank/DDBJ databases">
        <authorList>
            <person name="Go L.Y."/>
            <person name="Mitchell J.A."/>
        </authorList>
    </citation>
    <scope>NUCLEOTIDE SEQUENCE</scope>
    <source>
        <tissue evidence="11">Whole organism</tissue>
    </source>
</reference>
<keyword evidence="4" id="KW-0479">Metal-binding</keyword>
<accession>A0A336KZJ6</accession>
<evidence type="ECO:0000256" key="6">
    <source>
        <dbReference type="ARBA" id="ARBA00022833"/>
    </source>
</evidence>
<feature type="domain" description="SET" evidence="10">
    <location>
        <begin position="225"/>
        <end position="491"/>
    </location>
</feature>
<dbReference type="CDD" id="cd10536">
    <property type="entry name" value="SET_SMYD4"/>
    <property type="match status" value="1"/>
</dbReference>
<dbReference type="GO" id="GO:0008270">
    <property type="term" value="F:zinc ion binding"/>
    <property type="evidence" value="ECO:0007669"/>
    <property type="project" value="UniProtKB-KW"/>
</dbReference>
<dbReference type="GO" id="GO:0008757">
    <property type="term" value="F:S-adenosylmethionine-dependent methyltransferase activity"/>
    <property type="evidence" value="ECO:0007669"/>
    <property type="project" value="UniProtKB-ARBA"/>
</dbReference>
<dbReference type="Pfam" id="PF00856">
    <property type="entry name" value="SET"/>
    <property type="match status" value="1"/>
</dbReference>
<keyword evidence="5" id="KW-0863">Zinc-finger</keyword>
<evidence type="ECO:0000256" key="8">
    <source>
        <dbReference type="ARBA" id="ARBA00093635"/>
    </source>
</evidence>
<evidence type="ECO:0000256" key="9">
    <source>
        <dbReference type="ARBA" id="ARBA00093680"/>
    </source>
</evidence>
<keyword evidence="1" id="KW-0489">Methyltransferase</keyword>
<name>A0A336KZJ6_CULSO</name>
<dbReference type="Pfam" id="PF01753">
    <property type="entry name" value="zf-MYND"/>
    <property type="match status" value="1"/>
</dbReference>
<dbReference type="SUPFAM" id="SSF82199">
    <property type="entry name" value="SET domain"/>
    <property type="match status" value="1"/>
</dbReference>
<dbReference type="GO" id="GO:0032259">
    <property type="term" value="P:methylation"/>
    <property type="evidence" value="ECO:0007669"/>
    <property type="project" value="UniProtKB-KW"/>
</dbReference>
<dbReference type="PANTHER" id="PTHR46165">
    <property type="entry name" value="SET AND MYND DOMAIN-CONTAINING PROTEIN 4"/>
    <property type="match status" value="1"/>
</dbReference>